<dbReference type="AlphaFoldDB" id="A0A381N306"/>
<name>A0A381N306_9ZZZZ</name>
<gene>
    <name evidence="1" type="ORF">METZ01_LOCUS1830</name>
</gene>
<sequence>MSKLWDDLKKNMKDWGSVAVEKAEEVSKIAVAKTEEITKISKHKIDIHQLQKERAKTFEKLGQFVVQQAKEDNMVNFTGNTEFFTFVQKLDEITELIQNKDGEIQKFKTEYNLKESDIISAAEVEKEKTPVSVAIEEEVIEEQE</sequence>
<reference evidence="1" key="1">
    <citation type="submission" date="2018-05" db="EMBL/GenBank/DDBJ databases">
        <authorList>
            <person name="Lanie J.A."/>
            <person name="Ng W.-L."/>
            <person name="Kazmierczak K.M."/>
            <person name="Andrzejewski T.M."/>
            <person name="Davidsen T.M."/>
            <person name="Wayne K.J."/>
            <person name="Tettelin H."/>
            <person name="Glass J.I."/>
            <person name="Rusch D."/>
            <person name="Podicherti R."/>
            <person name="Tsui H.-C.T."/>
            <person name="Winkler M.E."/>
        </authorList>
    </citation>
    <scope>NUCLEOTIDE SEQUENCE</scope>
</reference>
<organism evidence="1">
    <name type="scientific">marine metagenome</name>
    <dbReference type="NCBI Taxonomy" id="408172"/>
    <lineage>
        <taxon>unclassified sequences</taxon>
        <taxon>metagenomes</taxon>
        <taxon>ecological metagenomes</taxon>
    </lineage>
</organism>
<accession>A0A381N306</accession>
<dbReference type="EMBL" id="UINC01000097">
    <property type="protein sequence ID" value="SUZ48976.1"/>
    <property type="molecule type" value="Genomic_DNA"/>
</dbReference>
<evidence type="ECO:0000313" key="1">
    <source>
        <dbReference type="EMBL" id="SUZ48976.1"/>
    </source>
</evidence>
<proteinExistence type="predicted"/>
<protein>
    <submittedName>
        <fullName evidence="1">Uncharacterized protein</fullName>
    </submittedName>
</protein>